<dbReference type="Pfam" id="PF13673">
    <property type="entry name" value="Acetyltransf_10"/>
    <property type="match status" value="1"/>
</dbReference>
<dbReference type="EMBL" id="DYWQ01000090">
    <property type="protein sequence ID" value="HJF45288.1"/>
    <property type="molecule type" value="Genomic_DNA"/>
</dbReference>
<evidence type="ECO:0000259" key="1">
    <source>
        <dbReference type="PROSITE" id="PS51186"/>
    </source>
</evidence>
<dbReference type="InterPro" id="IPR000182">
    <property type="entry name" value="GNAT_dom"/>
</dbReference>
<dbReference type="Gene3D" id="3.40.630.30">
    <property type="match status" value="1"/>
</dbReference>
<dbReference type="AlphaFoldDB" id="A0A921GFT6"/>
<gene>
    <name evidence="2" type="ORF">K8U72_05830</name>
</gene>
<dbReference type="PROSITE" id="PS51186">
    <property type="entry name" value="GNAT"/>
    <property type="match status" value="1"/>
</dbReference>
<evidence type="ECO:0000313" key="3">
    <source>
        <dbReference type="Proteomes" id="UP000697330"/>
    </source>
</evidence>
<dbReference type="SUPFAM" id="SSF55729">
    <property type="entry name" value="Acyl-CoA N-acyltransferases (Nat)"/>
    <property type="match status" value="1"/>
</dbReference>
<comment type="caution">
    <text evidence="2">The sequence shown here is derived from an EMBL/GenBank/DDBJ whole genome shotgun (WGS) entry which is preliminary data.</text>
</comment>
<sequence>MCEKNVGPALRLAPLSSRDAAAAAELFRETVHAVNARDYTSEQLDAWAPGGAVPAHRLAELLLRQGALGAWDGSALVGFGSLEGADLLDMLFVHRDHQGRGVARLLAGALERDARDRGAHAVRTFASITARPFFELQGYVVLCENVAVRAGMQLTNFLMVKDLHLER</sequence>
<feature type="domain" description="N-acetyltransferase" evidence="1">
    <location>
        <begin position="10"/>
        <end position="164"/>
    </location>
</feature>
<name>A0A921GFT6_9ACTN</name>
<proteinExistence type="predicted"/>
<dbReference type="GO" id="GO:0016747">
    <property type="term" value="F:acyltransferase activity, transferring groups other than amino-acyl groups"/>
    <property type="evidence" value="ECO:0007669"/>
    <property type="project" value="InterPro"/>
</dbReference>
<reference evidence="2" key="2">
    <citation type="submission" date="2021-09" db="EMBL/GenBank/DDBJ databases">
        <authorList>
            <person name="Gilroy R."/>
        </authorList>
    </citation>
    <scope>NUCLEOTIDE SEQUENCE</scope>
    <source>
        <strain evidence="2">CHK124-7917</strain>
    </source>
</reference>
<dbReference type="RefSeq" id="WP_273446114.1">
    <property type="nucleotide sequence ID" value="NZ_CALUGK010000002.1"/>
</dbReference>
<evidence type="ECO:0000313" key="2">
    <source>
        <dbReference type="EMBL" id="HJF45288.1"/>
    </source>
</evidence>
<dbReference type="CDD" id="cd04301">
    <property type="entry name" value="NAT_SF"/>
    <property type="match status" value="1"/>
</dbReference>
<dbReference type="PANTHER" id="PTHR43451:SF1">
    <property type="entry name" value="ACETYLTRANSFERASE"/>
    <property type="match status" value="1"/>
</dbReference>
<dbReference type="InterPro" id="IPR052564">
    <property type="entry name" value="N-acetyltrans/Recomb-assoc"/>
</dbReference>
<dbReference type="InterPro" id="IPR016181">
    <property type="entry name" value="Acyl_CoA_acyltransferase"/>
</dbReference>
<dbReference type="PANTHER" id="PTHR43451">
    <property type="entry name" value="ACETYLTRANSFERASE (GNAT) FAMILY PROTEIN"/>
    <property type="match status" value="1"/>
</dbReference>
<accession>A0A921GFT6</accession>
<dbReference type="Proteomes" id="UP000697330">
    <property type="component" value="Unassembled WGS sequence"/>
</dbReference>
<organism evidence="2 3">
    <name type="scientific">Thermophilibacter provencensis</name>
    <dbReference type="NCBI Taxonomy" id="1852386"/>
    <lineage>
        <taxon>Bacteria</taxon>
        <taxon>Bacillati</taxon>
        <taxon>Actinomycetota</taxon>
        <taxon>Coriobacteriia</taxon>
        <taxon>Coriobacteriales</taxon>
        <taxon>Atopobiaceae</taxon>
        <taxon>Thermophilibacter</taxon>
    </lineage>
</organism>
<protein>
    <submittedName>
        <fullName evidence="2">GNAT family N-acetyltransferase</fullName>
    </submittedName>
</protein>
<reference evidence="2" key="1">
    <citation type="journal article" date="2021" name="PeerJ">
        <title>Extensive microbial diversity within the chicken gut microbiome revealed by metagenomics and culture.</title>
        <authorList>
            <person name="Gilroy R."/>
            <person name="Ravi A."/>
            <person name="Getino M."/>
            <person name="Pursley I."/>
            <person name="Horton D.L."/>
            <person name="Alikhan N.F."/>
            <person name="Baker D."/>
            <person name="Gharbi K."/>
            <person name="Hall N."/>
            <person name="Watson M."/>
            <person name="Adriaenssens E.M."/>
            <person name="Foster-Nyarko E."/>
            <person name="Jarju S."/>
            <person name="Secka A."/>
            <person name="Antonio M."/>
            <person name="Oren A."/>
            <person name="Chaudhuri R.R."/>
            <person name="La Ragione R."/>
            <person name="Hildebrand F."/>
            <person name="Pallen M.J."/>
        </authorList>
    </citation>
    <scope>NUCLEOTIDE SEQUENCE</scope>
    <source>
        <strain evidence="2">CHK124-7917</strain>
    </source>
</reference>